<dbReference type="Gene3D" id="2.30.30.240">
    <property type="entry name" value="PRC-barrel domain"/>
    <property type="match status" value="1"/>
</dbReference>
<reference evidence="3 4" key="1">
    <citation type="submission" date="2023-11" db="EMBL/GenBank/DDBJ databases">
        <title>MicrobeMod: A computational toolkit for identifying prokaryotic methylation and restriction-modification with nanopore sequencing.</title>
        <authorList>
            <person name="Crits-Christoph A."/>
            <person name="Kang S.C."/>
            <person name="Lee H."/>
            <person name="Ostrov N."/>
        </authorList>
    </citation>
    <scope>NUCLEOTIDE SEQUENCE [LARGE SCALE GENOMIC DNA]</scope>
    <source>
        <strain evidence="3 4">DSMZ 700</strain>
    </source>
</reference>
<protein>
    <submittedName>
        <fullName evidence="3">PRC-barrel domain-containing protein</fullName>
    </submittedName>
</protein>
<name>A0AAW9DSK0_ACIAO</name>
<dbReference type="PANTHER" id="PTHR36505">
    <property type="entry name" value="BLR1072 PROTEIN"/>
    <property type="match status" value="1"/>
</dbReference>
<gene>
    <name evidence="3" type="ORF">SIL87_14975</name>
</gene>
<dbReference type="Pfam" id="PF05239">
    <property type="entry name" value="PRC"/>
    <property type="match status" value="1"/>
</dbReference>
<keyword evidence="4" id="KW-1185">Reference proteome</keyword>
<feature type="region of interest" description="Disordered" evidence="1">
    <location>
        <begin position="1"/>
        <end position="22"/>
    </location>
</feature>
<dbReference type="Proteomes" id="UP001279553">
    <property type="component" value="Unassembled WGS sequence"/>
</dbReference>
<evidence type="ECO:0000313" key="3">
    <source>
        <dbReference type="EMBL" id="MDX5932064.1"/>
    </source>
</evidence>
<dbReference type="SUPFAM" id="SSF50346">
    <property type="entry name" value="PRC-barrel domain"/>
    <property type="match status" value="1"/>
</dbReference>
<dbReference type="RefSeq" id="WP_319614914.1">
    <property type="nucleotide sequence ID" value="NZ_JAWXYB010000018.1"/>
</dbReference>
<evidence type="ECO:0000313" key="4">
    <source>
        <dbReference type="Proteomes" id="UP001279553"/>
    </source>
</evidence>
<dbReference type="InterPro" id="IPR011033">
    <property type="entry name" value="PRC_barrel-like_sf"/>
</dbReference>
<organism evidence="3 4">
    <name type="scientific">Acidiphilium acidophilum</name>
    <name type="common">Thiobacillus acidophilus</name>
    <dbReference type="NCBI Taxonomy" id="76588"/>
    <lineage>
        <taxon>Bacteria</taxon>
        <taxon>Pseudomonadati</taxon>
        <taxon>Pseudomonadota</taxon>
        <taxon>Alphaproteobacteria</taxon>
        <taxon>Acetobacterales</taxon>
        <taxon>Acidocellaceae</taxon>
        <taxon>Acidiphilium</taxon>
    </lineage>
</organism>
<dbReference type="InterPro" id="IPR027275">
    <property type="entry name" value="PRC-brl_dom"/>
</dbReference>
<proteinExistence type="predicted"/>
<dbReference type="EMBL" id="JAWXYB010000018">
    <property type="protein sequence ID" value="MDX5932064.1"/>
    <property type="molecule type" value="Genomic_DNA"/>
</dbReference>
<evidence type="ECO:0000259" key="2">
    <source>
        <dbReference type="Pfam" id="PF05239"/>
    </source>
</evidence>
<dbReference type="PANTHER" id="PTHR36505:SF1">
    <property type="entry name" value="BLR1072 PROTEIN"/>
    <property type="match status" value="1"/>
</dbReference>
<dbReference type="AlphaFoldDB" id="A0AAW9DSK0"/>
<sequence>MSGFNPVTAGHPQMATATDESSLSETRSLIAASKVNGTRVYNTQGDSIGSIYDVMINKRSGRVDYAIMSFGGFLGLGEHYHPLPWELLNYDPRQGGYVVDLDRDRLEGGPSYATSAAPDWSDGVYGHQVDEYYGVRPGLATR</sequence>
<comment type="caution">
    <text evidence="3">The sequence shown here is derived from an EMBL/GenBank/DDBJ whole genome shotgun (WGS) entry which is preliminary data.</text>
</comment>
<accession>A0AAW9DSK0</accession>
<feature type="domain" description="PRC-barrel" evidence="2">
    <location>
        <begin position="30"/>
        <end position="105"/>
    </location>
</feature>
<evidence type="ECO:0000256" key="1">
    <source>
        <dbReference type="SAM" id="MobiDB-lite"/>
    </source>
</evidence>